<dbReference type="AlphaFoldDB" id="A0A944QV16"/>
<dbReference type="FunFam" id="3.40.50.300:FF:000011">
    <property type="entry name" value="Putative ABC transporter ATP-binding component"/>
    <property type="match status" value="1"/>
</dbReference>
<dbReference type="InterPro" id="IPR017871">
    <property type="entry name" value="ABC_transporter-like_CS"/>
</dbReference>
<keyword evidence="2" id="KW-0547">Nucleotide-binding</keyword>
<dbReference type="PANTHER" id="PTHR19211">
    <property type="entry name" value="ATP-BINDING TRANSPORT PROTEIN-RELATED"/>
    <property type="match status" value="1"/>
</dbReference>
<evidence type="ECO:0000256" key="3">
    <source>
        <dbReference type="ARBA" id="ARBA00022840"/>
    </source>
</evidence>
<dbReference type="PROSITE" id="PS00211">
    <property type="entry name" value="ABC_TRANSPORTER_1"/>
    <property type="match status" value="2"/>
</dbReference>
<dbReference type="PROSITE" id="PS50893">
    <property type="entry name" value="ABC_TRANSPORTER_2"/>
    <property type="match status" value="2"/>
</dbReference>
<comment type="similarity">
    <text evidence="4">Belongs to the ABC transporter superfamily. ABCF family. YheS subfamily.</text>
</comment>
<dbReference type="FunFam" id="3.40.50.300:FF:002053">
    <property type="entry name" value="ABC transporter ATP-binding protein"/>
    <property type="match status" value="1"/>
</dbReference>
<dbReference type="InterPro" id="IPR003439">
    <property type="entry name" value="ABC_transporter-like_ATP-bd"/>
</dbReference>
<dbReference type="GO" id="GO:0005524">
    <property type="term" value="F:ATP binding"/>
    <property type="evidence" value="ECO:0007669"/>
    <property type="project" value="UniProtKB-KW"/>
</dbReference>
<dbReference type="GO" id="GO:0016887">
    <property type="term" value="F:ATP hydrolysis activity"/>
    <property type="evidence" value="ECO:0007669"/>
    <property type="project" value="InterPro"/>
</dbReference>
<dbReference type="InterPro" id="IPR003593">
    <property type="entry name" value="AAA+_ATPase"/>
</dbReference>
<dbReference type="EMBL" id="JAHHGM010000009">
    <property type="protein sequence ID" value="MBT2989524.1"/>
    <property type="molecule type" value="Genomic_DNA"/>
</dbReference>
<dbReference type="SMART" id="SM00382">
    <property type="entry name" value="AAA"/>
    <property type="match status" value="2"/>
</dbReference>
<evidence type="ECO:0000259" key="7">
    <source>
        <dbReference type="PROSITE" id="PS50893"/>
    </source>
</evidence>
<evidence type="ECO:0000256" key="6">
    <source>
        <dbReference type="SAM" id="MobiDB-lite"/>
    </source>
</evidence>
<evidence type="ECO:0000256" key="2">
    <source>
        <dbReference type="ARBA" id="ARBA00022741"/>
    </source>
</evidence>
<feature type="region of interest" description="Disordered" evidence="6">
    <location>
        <begin position="522"/>
        <end position="552"/>
    </location>
</feature>
<reference evidence="8 9" key="1">
    <citation type="submission" date="2021-05" db="EMBL/GenBank/DDBJ databases">
        <title>Genetic and Functional Diversity in Clade A Lucinid endosymbionts from the Bahamas.</title>
        <authorList>
            <person name="Giani N.M."/>
            <person name="Engel A.S."/>
            <person name="Campbell B.J."/>
        </authorList>
    </citation>
    <scope>NUCLEOTIDE SEQUENCE [LARGE SCALE GENOMIC DNA]</scope>
    <source>
        <strain evidence="8">LUC16012Gg_MoonRockCtena</strain>
    </source>
</reference>
<dbReference type="InterPro" id="IPR027417">
    <property type="entry name" value="P-loop_NTPase"/>
</dbReference>
<dbReference type="Pfam" id="PF00005">
    <property type="entry name" value="ABC_tran"/>
    <property type="match status" value="2"/>
</dbReference>
<accession>A0A944QV16</accession>
<evidence type="ECO:0000256" key="4">
    <source>
        <dbReference type="ARBA" id="ARBA00061571"/>
    </source>
</evidence>
<dbReference type="SUPFAM" id="SSF52540">
    <property type="entry name" value="P-loop containing nucleoside triphosphate hydrolases"/>
    <property type="match status" value="2"/>
</dbReference>
<gene>
    <name evidence="8" type="ORF">KME65_11225</name>
</gene>
<protein>
    <recommendedName>
        <fullName evidence="5">Probable ATP-binding protein YheS</fullName>
    </recommendedName>
</protein>
<dbReference type="CDD" id="cd03221">
    <property type="entry name" value="ABCF_EF-3"/>
    <property type="match status" value="2"/>
</dbReference>
<dbReference type="PANTHER" id="PTHR19211:SF14">
    <property type="entry name" value="ATP-BINDING CASSETTE SUB-FAMILY F MEMBER 1"/>
    <property type="match status" value="1"/>
</dbReference>
<dbReference type="InterPro" id="IPR050611">
    <property type="entry name" value="ABCF"/>
</dbReference>
<evidence type="ECO:0000313" key="9">
    <source>
        <dbReference type="Proteomes" id="UP000770889"/>
    </source>
</evidence>
<name>A0A944QV16_9GAMM</name>
<dbReference type="Pfam" id="PF12848">
    <property type="entry name" value="ABC_tran_Xtn"/>
    <property type="match status" value="1"/>
</dbReference>
<keyword evidence="3 8" id="KW-0067">ATP-binding</keyword>
<dbReference type="Proteomes" id="UP000770889">
    <property type="component" value="Unassembled WGS sequence"/>
</dbReference>
<dbReference type="Gene3D" id="3.40.50.300">
    <property type="entry name" value="P-loop containing nucleotide triphosphate hydrolases"/>
    <property type="match status" value="2"/>
</dbReference>
<feature type="domain" description="ABC transporter" evidence="7">
    <location>
        <begin position="2"/>
        <end position="246"/>
    </location>
</feature>
<proteinExistence type="inferred from homology"/>
<feature type="domain" description="ABC transporter" evidence="7">
    <location>
        <begin position="313"/>
        <end position="527"/>
    </location>
</feature>
<dbReference type="InterPro" id="IPR032781">
    <property type="entry name" value="ABC_tran_Xtn"/>
</dbReference>
<comment type="caution">
    <text evidence="8">The sequence shown here is derived from an EMBL/GenBank/DDBJ whole genome shotgun (WGS) entry which is preliminary data.</text>
</comment>
<evidence type="ECO:0000256" key="1">
    <source>
        <dbReference type="ARBA" id="ARBA00022737"/>
    </source>
</evidence>
<organism evidence="8 9">
    <name type="scientific">Candidatus Thiodiazotropha taylori</name>
    <dbReference type="NCBI Taxonomy" id="2792791"/>
    <lineage>
        <taxon>Bacteria</taxon>
        <taxon>Pseudomonadati</taxon>
        <taxon>Pseudomonadota</taxon>
        <taxon>Gammaproteobacteria</taxon>
        <taxon>Chromatiales</taxon>
        <taxon>Sedimenticolaceae</taxon>
        <taxon>Candidatus Thiodiazotropha</taxon>
    </lineage>
</organism>
<keyword evidence="1" id="KW-0677">Repeat</keyword>
<evidence type="ECO:0000256" key="5">
    <source>
        <dbReference type="ARBA" id="ARBA00069073"/>
    </source>
</evidence>
<sequence>MIRFGNVSLRRGSKLLLQQVDFTLYAGWKVGITGGNGCGKSSLFDLIMGDLQVDQGDLTLPQKIEIAHVAQETPALRSSALDYVIDGDRGVREIEQAIGEAEACNDGAALAGLHEAYLNIDGYSAKARAGELMHGLGFTPEDESRPVAHFSGGWRVRLNLARTLMCRSDMLLLDEPTNHLDLDAVIWLEAWLRNYAGTLLLISHDRDFLDQVIDHIVHIEQQRATLYNGNYSVFEQTRAARLANQQAAYEKQQREIAHIHSYVERFRAKATKARQAQSRLKALQRMELIAPAHVDSPFHFSFAEPEKKPHPLLQLDELAIGYAGQPILNDIRFDLAPGDRIGLLGPNGAGKSTLIKLLAGELEPIAGQRLSAQELRVGYFAQHQLEQLDSEASPLLHLQRLDQNATEQALRNYLGGFGFHDDQAMQPVAPFSGGEKARLVLALLVYQRPNLLLLDEPTNHLDLEMRYAVGRALQAFQGAMVIVSHDRHLLRITTDEFWLVHEGGVEPFPGSLDDYPSWLAEQRRSAGNPSREQAEPPSGGHTASARKDRKRQQAELRKRLQPLRTEQLKFEQEMEKLHLRQQQLDQLLADPMLYDQSQKEELKQRLREKSDLQAALDACERRWLAVSEQLEAAQNDETV</sequence>
<evidence type="ECO:0000313" key="8">
    <source>
        <dbReference type="EMBL" id="MBT2989524.1"/>
    </source>
</evidence>